<organism evidence="3 4">
    <name type="scientific">Paraphoma chrysanthemicola</name>
    <dbReference type="NCBI Taxonomy" id="798071"/>
    <lineage>
        <taxon>Eukaryota</taxon>
        <taxon>Fungi</taxon>
        <taxon>Dikarya</taxon>
        <taxon>Ascomycota</taxon>
        <taxon>Pezizomycotina</taxon>
        <taxon>Dothideomycetes</taxon>
        <taxon>Pleosporomycetidae</taxon>
        <taxon>Pleosporales</taxon>
        <taxon>Pleosporineae</taxon>
        <taxon>Phaeosphaeriaceae</taxon>
        <taxon>Paraphoma</taxon>
    </lineage>
</organism>
<keyword evidence="4" id="KW-1185">Reference proteome</keyword>
<dbReference type="CDD" id="cd12148">
    <property type="entry name" value="fungal_TF_MHR"/>
    <property type="match status" value="1"/>
</dbReference>
<comment type="caution">
    <text evidence="3">The sequence shown here is derived from an EMBL/GenBank/DDBJ whole genome shotgun (WGS) entry which is preliminary data.</text>
</comment>
<dbReference type="GO" id="GO:0000981">
    <property type="term" value="F:DNA-binding transcription factor activity, RNA polymerase II-specific"/>
    <property type="evidence" value="ECO:0007669"/>
    <property type="project" value="InterPro"/>
</dbReference>
<dbReference type="SUPFAM" id="SSF57701">
    <property type="entry name" value="Zn2/Cys6 DNA-binding domain"/>
    <property type="match status" value="1"/>
</dbReference>
<proteinExistence type="predicted"/>
<keyword evidence="1" id="KW-0539">Nucleus</keyword>
<dbReference type="InterPro" id="IPR036864">
    <property type="entry name" value="Zn2-C6_fun-type_DNA-bd_sf"/>
</dbReference>
<dbReference type="AlphaFoldDB" id="A0A8K0W3J2"/>
<dbReference type="PROSITE" id="PS50048">
    <property type="entry name" value="ZN2_CY6_FUNGAL_2"/>
    <property type="match status" value="1"/>
</dbReference>
<evidence type="ECO:0000259" key="2">
    <source>
        <dbReference type="PROSITE" id="PS50048"/>
    </source>
</evidence>
<dbReference type="CDD" id="cd00067">
    <property type="entry name" value="GAL4"/>
    <property type="match status" value="1"/>
</dbReference>
<dbReference type="Gene3D" id="4.10.240.10">
    <property type="entry name" value="Zn(2)-C6 fungal-type DNA-binding domain"/>
    <property type="match status" value="1"/>
</dbReference>
<dbReference type="Proteomes" id="UP000813461">
    <property type="component" value="Unassembled WGS sequence"/>
</dbReference>
<dbReference type="PANTHER" id="PTHR38111">
    <property type="entry name" value="ZN(2)-C6 FUNGAL-TYPE DOMAIN-CONTAINING PROTEIN-RELATED"/>
    <property type="match status" value="1"/>
</dbReference>
<name>A0A8K0W3J2_9PLEO</name>
<dbReference type="PANTHER" id="PTHR38111:SF2">
    <property type="entry name" value="FINGER DOMAIN PROTEIN, PUTATIVE (AFU_ORTHOLOGUE AFUA_1G01560)-RELATED"/>
    <property type="match status" value="1"/>
</dbReference>
<dbReference type="SMART" id="SM00066">
    <property type="entry name" value="GAL4"/>
    <property type="match status" value="1"/>
</dbReference>
<dbReference type="InterPro" id="IPR001138">
    <property type="entry name" value="Zn2Cys6_DnaBD"/>
</dbReference>
<dbReference type="GO" id="GO:0008270">
    <property type="term" value="F:zinc ion binding"/>
    <property type="evidence" value="ECO:0007669"/>
    <property type="project" value="InterPro"/>
</dbReference>
<dbReference type="Pfam" id="PF11951">
    <property type="entry name" value="Fungal_trans_2"/>
    <property type="match status" value="1"/>
</dbReference>
<evidence type="ECO:0000313" key="4">
    <source>
        <dbReference type="Proteomes" id="UP000813461"/>
    </source>
</evidence>
<evidence type="ECO:0000313" key="3">
    <source>
        <dbReference type="EMBL" id="KAH7094671.1"/>
    </source>
</evidence>
<reference evidence="3" key="1">
    <citation type="journal article" date="2021" name="Nat. Commun.">
        <title>Genetic determinants of endophytism in the Arabidopsis root mycobiome.</title>
        <authorList>
            <person name="Mesny F."/>
            <person name="Miyauchi S."/>
            <person name="Thiergart T."/>
            <person name="Pickel B."/>
            <person name="Atanasova L."/>
            <person name="Karlsson M."/>
            <person name="Huettel B."/>
            <person name="Barry K.W."/>
            <person name="Haridas S."/>
            <person name="Chen C."/>
            <person name="Bauer D."/>
            <person name="Andreopoulos W."/>
            <person name="Pangilinan J."/>
            <person name="LaButti K."/>
            <person name="Riley R."/>
            <person name="Lipzen A."/>
            <person name="Clum A."/>
            <person name="Drula E."/>
            <person name="Henrissat B."/>
            <person name="Kohler A."/>
            <person name="Grigoriev I.V."/>
            <person name="Martin F.M."/>
            <person name="Hacquard S."/>
        </authorList>
    </citation>
    <scope>NUCLEOTIDE SEQUENCE</scope>
    <source>
        <strain evidence="3">MPI-SDFR-AT-0120</strain>
    </source>
</reference>
<feature type="domain" description="Zn(2)-C6 fungal-type" evidence="2">
    <location>
        <begin position="17"/>
        <end position="46"/>
    </location>
</feature>
<evidence type="ECO:0000256" key="1">
    <source>
        <dbReference type="ARBA" id="ARBA00023242"/>
    </source>
</evidence>
<dbReference type="InterPro" id="IPR053178">
    <property type="entry name" value="Osmoadaptation_assoc"/>
</dbReference>
<gene>
    <name evidence="3" type="ORF">FB567DRAFT_9626</name>
</gene>
<protein>
    <recommendedName>
        <fullName evidence="2">Zn(2)-C6 fungal-type domain-containing protein</fullName>
    </recommendedName>
</protein>
<sequence length="485" mass="54524">MPSEVGPYDGRRARRKRCDACVQRKIKCHGGIPCENCKRTHRVCKTPVKPQMTERIFVSLKGKSLSSAVKSSPRPPFLSATRRAEVSLPQPVSPKGLDWYLPFFFASFLPMNIFTSDRVSMELDLIDLAKSSPALRGAMYAIAALHGKQTCSLDLANVDVQLNIAESLEAYNHSVCCIRKGIDSNELLDDPSALWTTFLLGLFELMHDSSGENWLSHFLHGTCTILRLQDPESLAFPDIKYVRKRTFFLATRTFEIARSLIYSSPSFLSEPRWTVALSKLWDEENAALWHPKEALFDILPHISDLSIRTVKFCETVDDVPIDSKNLLIRSFADEGLVLCELLQQWWKDATVWELATEQLRSGTNKSRSSDMELKVGHLYYHAISIYLSGTYDYHALWTNPGAPSAPILPRTTIEWHVAEILRLSQVLLNHGTAGVLLFFPLRVAGARAAGIGPRCEILSLLRTVERRGFVVAAAFTTDLSQLWAD</sequence>
<accession>A0A8K0W3J2</accession>
<dbReference type="InterPro" id="IPR021858">
    <property type="entry name" value="Fun_TF"/>
</dbReference>
<dbReference type="EMBL" id="JAGMVJ010000001">
    <property type="protein sequence ID" value="KAH7094671.1"/>
    <property type="molecule type" value="Genomic_DNA"/>
</dbReference>
<dbReference type="OrthoDB" id="194358at2759"/>